<dbReference type="InterPro" id="IPR013087">
    <property type="entry name" value="Znf_C2H2_type"/>
</dbReference>
<dbReference type="AlphaFoldDB" id="A0A7R9G8N5"/>
<name>A0A7R9G8N5_9CRUS</name>
<dbReference type="GO" id="GO:0008270">
    <property type="term" value="F:zinc ion binding"/>
    <property type="evidence" value="ECO:0007669"/>
    <property type="project" value="UniProtKB-KW"/>
</dbReference>
<dbReference type="PANTHER" id="PTHR24379">
    <property type="entry name" value="KRAB AND ZINC FINGER DOMAIN-CONTAINING"/>
    <property type="match status" value="1"/>
</dbReference>
<dbReference type="EMBL" id="OA882154">
    <property type="protein sequence ID" value="CAD7273306.1"/>
    <property type="molecule type" value="Genomic_DNA"/>
</dbReference>
<dbReference type="PROSITE" id="PS00028">
    <property type="entry name" value="ZINC_FINGER_C2H2_1"/>
    <property type="match status" value="7"/>
</dbReference>
<evidence type="ECO:0000256" key="1">
    <source>
        <dbReference type="ARBA" id="ARBA00022723"/>
    </source>
</evidence>
<dbReference type="SMART" id="SM00355">
    <property type="entry name" value="ZnF_C2H2"/>
    <property type="match status" value="11"/>
</dbReference>
<keyword evidence="3 5" id="KW-0863">Zinc-finger</keyword>
<keyword evidence="1" id="KW-0479">Metal-binding</keyword>
<keyword evidence="4" id="KW-0862">Zinc</keyword>
<dbReference type="Gene3D" id="3.30.160.60">
    <property type="entry name" value="Classic Zinc Finger"/>
    <property type="match status" value="4"/>
</dbReference>
<evidence type="ECO:0000313" key="8">
    <source>
        <dbReference type="EMBL" id="CAD7273306.1"/>
    </source>
</evidence>
<sequence length="503" mass="58125">MYSYQGQTKPRIMAAIPGPTVGKTTKKFRLIGSFSISPQVPRRKKPSQLDKNPNGSPIASSRNPTTTKPEPELMKKRAADSDDETDKHLPKVVGFHRWPKTPAVRRLRLPQSKFFRRMCDDCGYGTKTRIVLFEHFEKLHKIDDGVRCLECGRYFAKQEELDEHNELHYQEVVDKVSCITCRSIISYPSLKTHVRMIHKGRLGRTKAERESMGVKLLACPHCPYQVLHRDDFLLHLSAFHANDELPFPCDECGERFQKSQMLVKHRSDLHPKTAREYGPLYKCKECDLKFDDRRKMNHHRLTHRPNQGKQLCPDCGEFMGPAALRDHMTLAHGHPPTRECKECGEFFPTAMKVRQHQEAAHGRPLPNTNTMRRLKVCEDCGKSYKGRTAYNFHRARQHGDELEVGHYPCTTCGIVFPTMFQRRTHYQGAHGWANNYQMQFGLECKFCDVACPEKADFKEHMKDVHGMTIAMKKIPLYVKQREKGAQLRLYKKGDIPLNPPTVF</sequence>
<dbReference type="PANTHER" id="PTHR24379:SF121">
    <property type="entry name" value="C2H2-TYPE DOMAIN-CONTAINING PROTEIN"/>
    <property type="match status" value="1"/>
</dbReference>
<evidence type="ECO:0000256" key="3">
    <source>
        <dbReference type="ARBA" id="ARBA00022771"/>
    </source>
</evidence>
<feature type="domain" description="C2H2-type" evidence="7">
    <location>
        <begin position="281"/>
        <end position="308"/>
    </location>
</feature>
<dbReference type="InterPro" id="IPR036236">
    <property type="entry name" value="Znf_C2H2_sf"/>
</dbReference>
<reference evidence="8" key="1">
    <citation type="submission" date="2020-11" db="EMBL/GenBank/DDBJ databases">
        <authorList>
            <person name="Tran Van P."/>
        </authorList>
    </citation>
    <scope>NUCLEOTIDE SEQUENCE</scope>
</reference>
<dbReference type="EMBL" id="CAJPEX010000117">
    <property type="protein sequence ID" value="CAG0913458.1"/>
    <property type="molecule type" value="Genomic_DNA"/>
</dbReference>
<dbReference type="SUPFAM" id="SSF57667">
    <property type="entry name" value="beta-beta-alpha zinc fingers"/>
    <property type="match status" value="2"/>
</dbReference>
<feature type="domain" description="C2H2-type" evidence="7">
    <location>
        <begin position="146"/>
        <end position="173"/>
    </location>
</feature>
<feature type="domain" description="C2H2-type" evidence="7">
    <location>
        <begin position="375"/>
        <end position="403"/>
    </location>
</feature>
<protein>
    <recommendedName>
        <fullName evidence="7">C2H2-type domain-containing protein</fullName>
    </recommendedName>
</protein>
<dbReference type="PROSITE" id="PS50157">
    <property type="entry name" value="ZINC_FINGER_C2H2_2"/>
    <property type="match status" value="5"/>
</dbReference>
<evidence type="ECO:0000256" key="5">
    <source>
        <dbReference type="PROSITE-ProRule" id="PRU00042"/>
    </source>
</evidence>
<feature type="compositionally biased region" description="Basic and acidic residues" evidence="6">
    <location>
        <begin position="69"/>
        <end position="86"/>
    </location>
</feature>
<dbReference type="Proteomes" id="UP000678499">
    <property type="component" value="Unassembled WGS sequence"/>
</dbReference>
<proteinExistence type="predicted"/>
<gene>
    <name evidence="8" type="ORF">NMOB1V02_LOCUS1199</name>
</gene>
<evidence type="ECO:0000313" key="9">
    <source>
        <dbReference type="Proteomes" id="UP000678499"/>
    </source>
</evidence>
<accession>A0A7R9G8N5</accession>
<evidence type="ECO:0000256" key="2">
    <source>
        <dbReference type="ARBA" id="ARBA00022737"/>
    </source>
</evidence>
<feature type="domain" description="C2H2-type" evidence="7">
    <location>
        <begin position="247"/>
        <end position="270"/>
    </location>
</feature>
<keyword evidence="9" id="KW-1185">Reference proteome</keyword>
<keyword evidence="2" id="KW-0677">Repeat</keyword>
<evidence type="ECO:0000259" key="7">
    <source>
        <dbReference type="PROSITE" id="PS50157"/>
    </source>
</evidence>
<feature type="domain" description="C2H2-type" evidence="7">
    <location>
        <begin position="338"/>
        <end position="366"/>
    </location>
</feature>
<organism evidence="8">
    <name type="scientific">Notodromas monacha</name>
    <dbReference type="NCBI Taxonomy" id="399045"/>
    <lineage>
        <taxon>Eukaryota</taxon>
        <taxon>Metazoa</taxon>
        <taxon>Ecdysozoa</taxon>
        <taxon>Arthropoda</taxon>
        <taxon>Crustacea</taxon>
        <taxon>Oligostraca</taxon>
        <taxon>Ostracoda</taxon>
        <taxon>Podocopa</taxon>
        <taxon>Podocopida</taxon>
        <taxon>Cypridocopina</taxon>
        <taxon>Cypridoidea</taxon>
        <taxon>Cyprididae</taxon>
        <taxon>Notodromas</taxon>
    </lineage>
</organism>
<evidence type="ECO:0000256" key="6">
    <source>
        <dbReference type="SAM" id="MobiDB-lite"/>
    </source>
</evidence>
<evidence type="ECO:0000256" key="4">
    <source>
        <dbReference type="ARBA" id="ARBA00022833"/>
    </source>
</evidence>
<feature type="region of interest" description="Disordered" evidence="6">
    <location>
        <begin position="32"/>
        <end position="86"/>
    </location>
</feature>
<dbReference type="OrthoDB" id="3565419at2759"/>
<feature type="compositionally biased region" description="Polar residues" evidence="6">
    <location>
        <begin position="49"/>
        <end position="68"/>
    </location>
</feature>